<dbReference type="OrthoDB" id="2398125at2759"/>
<accession>A0A9W4TA11</accession>
<dbReference type="AlphaFoldDB" id="A0A9W4TA11"/>
<sequence>KCSEQLKTPEDYWIHLLKEASDENEPPKEAPIEIQEAYEVLERH</sequence>
<feature type="non-terminal residue" evidence="1">
    <location>
        <position position="44"/>
    </location>
</feature>
<comment type="caution">
    <text evidence="1">The sequence shown here is derived from an EMBL/GenBank/DDBJ whole genome shotgun (WGS) entry which is preliminary data.</text>
</comment>
<dbReference type="EMBL" id="CAMKVN010018644">
    <property type="protein sequence ID" value="CAI2198433.1"/>
    <property type="molecule type" value="Genomic_DNA"/>
</dbReference>
<dbReference type="Proteomes" id="UP001153678">
    <property type="component" value="Unassembled WGS sequence"/>
</dbReference>
<feature type="non-terminal residue" evidence="1">
    <location>
        <position position="1"/>
    </location>
</feature>
<evidence type="ECO:0000313" key="2">
    <source>
        <dbReference type="Proteomes" id="UP001153678"/>
    </source>
</evidence>
<keyword evidence="2" id="KW-1185">Reference proteome</keyword>
<evidence type="ECO:0000313" key="1">
    <source>
        <dbReference type="EMBL" id="CAI2198433.1"/>
    </source>
</evidence>
<protein>
    <submittedName>
        <fullName evidence="1">12581_t:CDS:1</fullName>
    </submittedName>
</protein>
<name>A0A9W4TA11_9GLOM</name>
<gene>
    <name evidence="1" type="ORF">FWILDA_LOCUS18570</name>
</gene>
<proteinExistence type="predicted"/>
<organism evidence="1 2">
    <name type="scientific">Funneliformis geosporum</name>
    <dbReference type="NCBI Taxonomy" id="1117311"/>
    <lineage>
        <taxon>Eukaryota</taxon>
        <taxon>Fungi</taxon>
        <taxon>Fungi incertae sedis</taxon>
        <taxon>Mucoromycota</taxon>
        <taxon>Glomeromycotina</taxon>
        <taxon>Glomeromycetes</taxon>
        <taxon>Glomerales</taxon>
        <taxon>Glomeraceae</taxon>
        <taxon>Funneliformis</taxon>
    </lineage>
</organism>
<reference evidence="1" key="1">
    <citation type="submission" date="2022-08" db="EMBL/GenBank/DDBJ databases">
        <authorList>
            <person name="Kallberg Y."/>
            <person name="Tangrot J."/>
            <person name="Rosling A."/>
        </authorList>
    </citation>
    <scope>NUCLEOTIDE SEQUENCE</scope>
    <source>
        <strain evidence="1">Wild A</strain>
    </source>
</reference>